<name>A0AAP0IQE5_9MAGN</name>
<accession>A0AAP0IQE5</accession>
<reference evidence="1 2" key="1">
    <citation type="submission" date="2024-01" db="EMBL/GenBank/DDBJ databases">
        <title>Genome assemblies of Stephania.</title>
        <authorList>
            <person name="Yang L."/>
        </authorList>
    </citation>
    <scope>NUCLEOTIDE SEQUENCE [LARGE SCALE GENOMIC DNA]</scope>
    <source>
        <strain evidence="1">JXDWG</strain>
        <tissue evidence="1">Leaf</tissue>
    </source>
</reference>
<proteinExistence type="predicted"/>
<gene>
    <name evidence="1" type="ORF">Scep_016865</name>
</gene>
<keyword evidence="2" id="KW-1185">Reference proteome</keyword>
<dbReference type="EMBL" id="JBBNAG010000007">
    <property type="protein sequence ID" value="KAK9118772.1"/>
    <property type="molecule type" value="Genomic_DNA"/>
</dbReference>
<protein>
    <submittedName>
        <fullName evidence="1">Uncharacterized protein</fullName>
    </submittedName>
</protein>
<dbReference type="AlphaFoldDB" id="A0AAP0IQE5"/>
<comment type="caution">
    <text evidence="1">The sequence shown here is derived from an EMBL/GenBank/DDBJ whole genome shotgun (WGS) entry which is preliminary data.</text>
</comment>
<organism evidence="1 2">
    <name type="scientific">Stephania cephalantha</name>
    <dbReference type="NCBI Taxonomy" id="152367"/>
    <lineage>
        <taxon>Eukaryota</taxon>
        <taxon>Viridiplantae</taxon>
        <taxon>Streptophyta</taxon>
        <taxon>Embryophyta</taxon>
        <taxon>Tracheophyta</taxon>
        <taxon>Spermatophyta</taxon>
        <taxon>Magnoliopsida</taxon>
        <taxon>Ranunculales</taxon>
        <taxon>Menispermaceae</taxon>
        <taxon>Menispermoideae</taxon>
        <taxon>Cissampelideae</taxon>
        <taxon>Stephania</taxon>
    </lineage>
</organism>
<dbReference type="Proteomes" id="UP001419268">
    <property type="component" value="Unassembled WGS sequence"/>
</dbReference>
<evidence type="ECO:0000313" key="2">
    <source>
        <dbReference type="Proteomes" id="UP001419268"/>
    </source>
</evidence>
<sequence length="94" mass="11190">MYLTKIKRYDVSFCFWTLVKLNLLLHFDFRRIFGNMQNMYETVKKAQMVVQVEAVRVRKNLLCVRIIGPYAIFLLDVDDATFDLVFVLHVRGEI</sequence>
<evidence type="ECO:0000313" key="1">
    <source>
        <dbReference type="EMBL" id="KAK9118772.1"/>
    </source>
</evidence>